<evidence type="ECO:0000259" key="12">
    <source>
        <dbReference type="SMART" id="SM01007"/>
    </source>
</evidence>
<evidence type="ECO:0000313" key="13">
    <source>
        <dbReference type="EMBL" id="NWT35869.1"/>
    </source>
</evidence>
<evidence type="ECO:0000256" key="11">
    <source>
        <dbReference type="SAM" id="MobiDB-lite"/>
    </source>
</evidence>
<dbReference type="Gene3D" id="3.40.225.10">
    <property type="entry name" value="Class II aldolase/adducin N-terminal domain"/>
    <property type="match status" value="1"/>
</dbReference>
<keyword evidence="14" id="KW-1185">Reference proteome</keyword>
<evidence type="ECO:0000256" key="3">
    <source>
        <dbReference type="ARBA" id="ARBA00006274"/>
    </source>
</evidence>
<protein>
    <submittedName>
        <fullName evidence="13">ADDG protein</fullName>
    </submittedName>
</protein>
<evidence type="ECO:0000256" key="8">
    <source>
        <dbReference type="ARBA" id="ARBA00023136"/>
    </source>
</evidence>
<dbReference type="GO" id="GO:0014069">
    <property type="term" value="C:postsynaptic density"/>
    <property type="evidence" value="ECO:0007669"/>
    <property type="project" value="TreeGrafter"/>
</dbReference>
<keyword evidence="4" id="KW-1003">Cell membrane</keyword>
<keyword evidence="5" id="KW-0963">Cytoplasm</keyword>
<feature type="compositionally biased region" description="Basic residues" evidence="11">
    <location>
        <begin position="685"/>
        <end position="709"/>
    </location>
</feature>
<accession>A0A7K5MZ64</accession>
<dbReference type="AlphaFoldDB" id="A0A7K5MZ64"/>
<name>A0A7K5MZ64_CHRMC</name>
<evidence type="ECO:0000313" key="14">
    <source>
        <dbReference type="Proteomes" id="UP000524558"/>
    </source>
</evidence>
<comment type="caution">
    <text evidence="13">The sequence shown here is derived from an EMBL/GenBank/DDBJ whole genome shotgun (WGS) entry which is preliminary data.</text>
</comment>
<feature type="non-terminal residue" evidence="13">
    <location>
        <position position="1"/>
    </location>
</feature>
<evidence type="ECO:0000256" key="4">
    <source>
        <dbReference type="ARBA" id="ARBA00022475"/>
    </source>
</evidence>
<dbReference type="SUPFAM" id="SSF53639">
    <property type="entry name" value="AraD/HMP-PK domain-like"/>
    <property type="match status" value="1"/>
</dbReference>
<dbReference type="GO" id="GO:0051016">
    <property type="term" value="P:barbed-end actin filament capping"/>
    <property type="evidence" value="ECO:0007669"/>
    <property type="project" value="TreeGrafter"/>
</dbReference>
<dbReference type="InterPro" id="IPR051017">
    <property type="entry name" value="Aldolase-II_Adducin_sf"/>
</dbReference>
<dbReference type="FunFam" id="3.40.225.10:FF:000004">
    <property type="entry name" value="gamma-adducin isoform X1"/>
    <property type="match status" value="1"/>
</dbReference>
<evidence type="ECO:0000256" key="9">
    <source>
        <dbReference type="ARBA" id="ARBA00023203"/>
    </source>
</evidence>
<reference evidence="13 14" key="1">
    <citation type="submission" date="2019-09" db="EMBL/GenBank/DDBJ databases">
        <title>Bird 10,000 Genomes (B10K) Project - Family phase.</title>
        <authorList>
            <person name="Zhang G."/>
        </authorList>
    </citation>
    <scope>NUCLEOTIDE SEQUENCE [LARGE SCALE GENOMIC DNA]</scope>
    <source>
        <strain evidence="13">B10K-DU-021-33</strain>
        <tissue evidence="13">Mixed tissue sample</tissue>
    </source>
</reference>
<gene>
    <name evidence="13" type="primary">Add3</name>
    <name evidence="13" type="ORF">CHRMAC_R06384</name>
</gene>
<evidence type="ECO:0000256" key="5">
    <source>
        <dbReference type="ARBA" id="ARBA00022490"/>
    </source>
</evidence>
<dbReference type="GO" id="GO:0005856">
    <property type="term" value="C:cytoskeleton"/>
    <property type="evidence" value="ECO:0007669"/>
    <property type="project" value="UniProtKB-SubCell"/>
</dbReference>
<feature type="compositionally biased region" description="Low complexity" evidence="11">
    <location>
        <begin position="590"/>
        <end position="603"/>
    </location>
</feature>
<keyword evidence="6" id="KW-0597">Phosphoprotein</keyword>
<dbReference type="EMBL" id="VYZF01000014">
    <property type="protein sequence ID" value="NWT35869.1"/>
    <property type="molecule type" value="Genomic_DNA"/>
</dbReference>
<dbReference type="PANTHER" id="PTHR10672:SF5">
    <property type="entry name" value="GAMMA-ADDUCIN"/>
    <property type="match status" value="1"/>
</dbReference>
<dbReference type="GO" id="GO:0005886">
    <property type="term" value="C:plasma membrane"/>
    <property type="evidence" value="ECO:0007669"/>
    <property type="project" value="UniProtKB-SubCell"/>
</dbReference>
<keyword evidence="10" id="KW-0206">Cytoskeleton</keyword>
<feature type="region of interest" description="Disordered" evidence="11">
    <location>
        <begin position="666"/>
        <end position="709"/>
    </location>
</feature>
<sequence>MSTDASQVVITSPPPATMPHKERYFDRINENDPEYIRERNMSPDLRQDFNMMEQRKRVTQILQSPAFREDLECLIQEQMKKGNNPTGLLALQQIAEYITASSFAGFSSSSLSHGMITPINDLPGIDTSSFVKGEKLTRCKLASLYRLADLFGWAHLPNAYITVRVSKEHDHILIIPRGLSFSEASASNLVKVNILGDVVDQGSTTLSIDNAGFSPHVAIYSTRPDVRCVIHIHTPATAAVSSMKCGILPISQEALILGDVAYYNYQGSLDEQEERIQLQKVLGPSCKVLVLRNHGVVALGETLEEAFHYIFNVQLACETQVHALAGAGGIDNLLLLDLQKFKPSTHAVAATGGGGVNMASQQKWKVGEQEFEALMRMLDNLGYRTGYAYRQPLVREKPRHKSDVEIPATVTAFSFEDDTVPLSPLKFLAQRQQREKTRWLNSPNTYLKVNVPEESWNGETSPRTKITWMKADDSSKTSGGTPIKIEDPNQFVPLNTNPSEVLEKRNKIREQNRYDLKTAGPQSQLLAGIVVDKKPSPPMQFEDDEHAPPAPPNPFSHLTEKELEEYKKTIERKQQGLEDAEQELFSDDGSSVSQIQSQTQSPQNVPEKLEENHEDLYTQNANLISVELPVVVVNGKEDAHDVEEDLTKRVSQLTTSTVESVEITIKSSEKIEEALSPEGSPSKSPSKKKKKFRTPSFLKKSKKKEKVEA</sequence>
<feature type="region of interest" description="Disordered" evidence="11">
    <location>
        <begin position="533"/>
        <end position="557"/>
    </location>
</feature>
<organism evidence="13 14">
    <name type="scientific">Chroicocephalus maculipennis</name>
    <name type="common">Brown-hooded gull</name>
    <name type="synonym">Larus maculipennis</name>
    <dbReference type="NCBI Taxonomy" id="287016"/>
    <lineage>
        <taxon>Eukaryota</taxon>
        <taxon>Metazoa</taxon>
        <taxon>Chordata</taxon>
        <taxon>Craniata</taxon>
        <taxon>Vertebrata</taxon>
        <taxon>Euteleostomi</taxon>
        <taxon>Archelosauria</taxon>
        <taxon>Archosauria</taxon>
        <taxon>Dinosauria</taxon>
        <taxon>Saurischia</taxon>
        <taxon>Theropoda</taxon>
        <taxon>Coelurosauria</taxon>
        <taxon>Aves</taxon>
        <taxon>Neognathae</taxon>
        <taxon>Neoaves</taxon>
        <taxon>Charadriiformes</taxon>
        <taxon>Laridae</taxon>
        <taxon>Chroicocephalus</taxon>
    </lineage>
</organism>
<dbReference type="InterPro" id="IPR036409">
    <property type="entry name" value="Aldolase_II/adducin_N_sf"/>
</dbReference>
<feature type="region of interest" description="Disordered" evidence="11">
    <location>
        <begin position="573"/>
        <end position="613"/>
    </location>
</feature>
<dbReference type="InterPro" id="IPR001303">
    <property type="entry name" value="Aldolase_II/adducin_N"/>
</dbReference>
<dbReference type="SMART" id="SM01007">
    <property type="entry name" value="Aldolase_II"/>
    <property type="match status" value="1"/>
</dbReference>
<feature type="non-terminal residue" evidence="13">
    <location>
        <position position="709"/>
    </location>
</feature>
<dbReference type="GO" id="GO:0005516">
    <property type="term" value="F:calmodulin binding"/>
    <property type="evidence" value="ECO:0007669"/>
    <property type="project" value="UniProtKB-KW"/>
</dbReference>
<keyword evidence="7" id="KW-0112">Calmodulin-binding</keyword>
<proteinExistence type="inferred from homology"/>
<dbReference type="Proteomes" id="UP000524558">
    <property type="component" value="Unassembled WGS sequence"/>
</dbReference>
<evidence type="ECO:0000256" key="7">
    <source>
        <dbReference type="ARBA" id="ARBA00022860"/>
    </source>
</evidence>
<feature type="region of interest" description="Disordered" evidence="11">
    <location>
        <begin position="471"/>
        <end position="496"/>
    </location>
</feature>
<evidence type="ECO:0000256" key="2">
    <source>
        <dbReference type="ARBA" id="ARBA00004413"/>
    </source>
</evidence>
<feature type="domain" description="Class II aldolase/adducin N-terminal" evidence="12">
    <location>
        <begin position="139"/>
        <end position="321"/>
    </location>
</feature>
<evidence type="ECO:0000256" key="1">
    <source>
        <dbReference type="ARBA" id="ARBA00004245"/>
    </source>
</evidence>
<dbReference type="Pfam" id="PF00596">
    <property type="entry name" value="Aldolase_II"/>
    <property type="match status" value="1"/>
</dbReference>
<evidence type="ECO:0000256" key="10">
    <source>
        <dbReference type="ARBA" id="ARBA00023212"/>
    </source>
</evidence>
<keyword evidence="8" id="KW-0472">Membrane</keyword>
<evidence type="ECO:0000256" key="6">
    <source>
        <dbReference type="ARBA" id="ARBA00022553"/>
    </source>
</evidence>
<comment type="subcellular location">
    <subcellularLocation>
        <location evidence="2">Cell membrane</location>
        <topology evidence="2">Peripheral membrane protein</topology>
        <orientation evidence="2">Cytoplasmic side</orientation>
    </subcellularLocation>
    <subcellularLocation>
        <location evidence="1">Cytoplasm</location>
        <location evidence="1">Cytoskeleton</location>
    </subcellularLocation>
</comment>
<comment type="similarity">
    <text evidence="3">Belongs to the aldolase class II family. Adducin subfamily.</text>
</comment>
<keyword evidence="9" id="KW-0009">Actin-binding</keyword>
<dbReference type="PANTHER" id="PTHR10672">
    <property type="entry name" value="ADDUCIN"/>
    <property type="match status" value="1"/>
</dbReference>
<dbReference type="GO" id="GO:0051015">
    <property type="term" value="F:actin filament binding"/>
    <property type="evidence" value="ECO:0007669"/>
    <property type="project" value="TreeGrafter"/>
</dbReference>